<accession>A0ABV5AE73</accession>
<protein>
    <submittedName>
        <fullName evidence="1">Uncharacterized protein</fullName>
    </submittedName>
</protein>
<evidence type="ECO:0000313" key="2">
    <source>
        <dbReference type="Proteomes" id="UP001579974"/>
    </source>
</evidence>
<keyword evidence="2" id="KW-1185">Reference proteome</keyword>
<evidence type="ECO:0000313" key="1">
    <source>
        <dbReference type="EMBL" id="MFB5190573.1"/>
    </source>
</evidence>
<reference evidence="1 2" key="1">
    <citation type="journal article" date="2024" name="Int. J. Mol. Sci.">
        <title>Exploration of Alicyclobacillus spp. Genome in Search of Antibiotic Resistance.</title>
        <authorList>
            <person name="Bucka-Kolendo J."/>
            <person name="Kiousi D.E."/>
            <person name="Dekowska A."/>
            <person name="Mikolajczuk-Szczyrba A."/>
            <person name="Karadedos D.M."/>
            <person name="Michael P."/>
            <person name="Galanis A."/>
            <person name="Sokolowska B."/>
        </authorList>
    </citation>
    <scope>NUCLEOTIDE SEQUENCE [LARGE SCALE GENOMIC DNA]</scope>
    <source>
        <strain evidence="1 2">KKP 3000</strain>
    </source>
</reference>
<organism evidence="1 2">
    <name type="scientific">Alicyclobacillus fastidiosus</name>
    <dbReference type="NCBI Taxonomy" id="392011"/>
    <lineage>
        <taxon>Bacteria</taxon>
        <taxon>Bacillati</taxon>
        <taxon>Bacillota</taxon>
        <taxon>Bacilli</taxon>
        <taxon>Bacillales</taxon>
        <taxon>Alicyclobacillaceae</taxon>
        <taxon>Alicyclobacillus</taxon>
    </lineage>
</organism>
<dbReference type="EMBL" id="JBDXSU010000006">
    <property type="protein sequence ID" value="MFB5190573.1"/>
    <property type="molecule type" value="Genomic_DNA"/>
</dbReference>
<comment type="caution">
    <text evidence="1">The sequence shown here is derived from an EMBL/GenBank/DDBJ whole genome shotgun (WGS) entry which is preliminary data.</text>
</comment>
<dbReference type="Proteomes" id="UP001579974">
    <property type="component" value="Unassembled WGS sequence"/>
</dbReference>
<gene>
    <name evidence="1" type="ORF">KKP3000_004044</name>
</gene>
<name>A0ABV5AE73_9BACL</name>
<sequence length="120" mass="13450">MAKPELQKWVVAKCLKENPGPFEQSGSSFTWAGDTRVKSKQSGLVYPVHVEIHVDADRRTESQLSACLCRAEGVRLEDLQIVHMVSTRLQGKVHISGLPKKDIEVDFNKFVKTISESDEV</sequence>
<proteinExistence type="predicted"/>
<dbReference type="RefSeq" id="WP_275474806.1">
    <property type="nucleotide sequence ID" value="NZ_CP162940.1"/>
</dbReference>